<name>A0AC61NFX2_9BACT</name>
<accession>A0AC61NFX2</accession>
<dbReference type="Proteomes" id="UP000826212">
    <property type="component" value="Chromosome"/>
</dbReference>
<evidence type="ECO:0000313" key="2">
    <source>
        <dbReference type="Proteomes" id="UP000826212"/>
    </source>
</evidence>
<reference evidence="1" key="1">
    <citation type="submission" date="2021-08" db="EMBL/GenBank/DDBJ databases">
        <title>Novel anaerobic bacterium isolated from sea squirt in East Sea, Republic of Korea.</title>
        <authorList>
            <person name="Nguyen T.H."/>
            <person name="Li Z."/>
            <person name="Lee Y.-J."/>
            <person name="Ko J."/>
            <person name="Kim S.-G."/>
        </authorList>
    </citation>
    <scope>NUCLEOTIDE SEQUENCE</scope>
    <source>
        <strain evidence="1">KCTC 25031</strain>
    </source>
</reference>
<proteinExistence type="predicted"/>
<dbReference type="EMBL" id="CP081303">
    <property type="protein sequence ID" value="QZE14519.1"/>
    <property type="molecule type" value="Genomic_DNA"/>
</dbReference>
<gene>
    <name evidence="1" type="ORF">K4L44_01215</name>
</gene>
<keyword evidence="1" id="KW-0378">Hydrolase</keyword>
<protein>
    <submittedName>
        <fullName evidence="1">HAD family hydrolase</fullName>
    </submittedName>
</protein>
<sequence>MIKYIAFDADDTLWENEPYFRETEKRFVEMLAPNSAYDTTELKELLYDYIVENVPAYGYGTRSLMLSLVGFCNQYATCNVSEMIESTIKLGQEQLSKPVVLLPDVEKTLKSLSQNYELLLITKGDLKEQNRKIVESGLTPSFKHVRVLEEKDEASYLNFFQELGIEMSEVVMVGNSYKSDILPIEALGGHAIFIPYKSTWAFESAPKKDSKRIFERGSIAEVPILISSIQYDQKNVPHKL</sequence>
<evidence type="ECO:0000313" key="1">
    <source>
        <dbReference type="EMBL" id="QZE14519.1"/>
    </source>
</evidence>
<keyword evidence="2" id="KW-1185">Reference proteome</keyword>
<organism evidence="1 2">
    <name type="scientific">Halosquirtibacter laminarini</name>
    <dbReference type="NCBI Taxonomy" id="3374600"/>
    <lineage>
        <taxon>Bacteria</taxon>
        <taxon>Pseudomonadati</taxon>
        <taxon>Bacteroidota</taxon>
        <taxon>Bacteroidia</taxon>
        <taxon>Marinilabiliales</taxon>
        <taxon>Prolixibacteraceae</taxon>
        <taxon>Halosquirtibacter</taxon>
    </lineage>
</organism>